<dbReference type="Proteomes" id="UP000478052">
    <property type="component" value="Unassembled WGS sequence"/>
</dbReference>
<organism evidence="1 2">
    <name type="scientific">Aphis craccivora</name>
    <name type="common">Cowpea aphid</name>
    <dbReference type="NCBI Taxonomy" id="307492"/>
    <lineage>
        <taxon>Eukaryota</taxon>
        <taxon>Metazoa</taxon>
        <taxon>Ecdysozoa</taxon>
        <taxon>Arthropoda</taxon>
        <taxon>Hexapoda</taxon>
        <taxon>Insecta</taxon>
        <taxon>Pterygota</taxon>
        <taxon>Neoptera</taxon>
        <taxon>Paraneoptera</taxon>
        <taxon>Hemiptera</taxon>
        <taxon>Sternorrhyncha</taxon>
        <taxon>Aphidomorpha</taxon>
        <taxon>Aphidoidea</taxon>
        <taxon>Aphididae</taxon>
        <taxon>Aphidini</taxon>
        <taxon>Aphis</taxon>
        <taxon>Aphis</taxon>
    </lineage>
</organism>
<dbReference type="AlphaFoldDB" id="A0A6G0YML9"/>
<sequence>MDKNRKNKSGLSLICEIIELVLNWINEFKVALIEKITDKSHRTLKLTNPSFFFGKSKYNKERLCLIHCNSFIDNDTDVHAALKKITNFFTKLLSTVRIYKSIYMLKHKQLKINRHVQVICKIKSHGALCEFLEKNFKIMLIQLTRFEFKILLSLDYVWAGILIQRHFFSGILKRCSSIFLLVLNKAFFYFFKH</sequence>
<proteinExistence type="predicted"/>
<name>A0A6G0YML9_APHCR</name>
<dbReference type="EMBL" id="VUJU01003282">
    <property type="protein sequence ID" value="KAF0758485.1"/>
    <property type="molecule type" value="Genomic_DNA"/>
</dbReference>
<comment type="caution">
    <text evidence="1">The sequence shown here is derived from an EMBL/GenBank/DDBJ whole genome shotgun (WGS) entry which is preliminary data.</text>
</comment>
<gene>
    <name evidence="1" type="ORF">FWK35_00020937</name>
</gene>
<keyword evidence="2" id="KW-1185">Reference proteome</keyword>
<evidence type="ECO:0000313" key="2">
    <source>
        <dbReference type="Proteomes" id="UP000478052"/>
    </source>
</evidence>
<protein>
    <submittedName>
        <fullName evidence="1">Uncharacterized protein</fullName>
    </submittedName>
</protein>
<evidence type="ECO:0000313" key="1">
    <source>
        <dbReference type="EMBL" id="KAF0758485.1"/>
    </source>
</evidence>
<accession>A0A6G0YML9</accession>
<reference evidence="1 2" key="1">
    <citation type="submission" date="2019-08" db="EMBL/GenBank/DDBJ databases">
        <title>Whole genome of Aphis craccivora.</title>
        <authorList>
            <person name="Voronova N.V."/>
            <person name="Shulinski R.S."/>
            <person name="Bandarenka Y.V."/>
            <person name="Zhorov D.G."/>
            <person name="Warner D."/>
        </authorList>
    </citation>
    <scope>NUCLEOTIDE SEQUENCE [LARGE SCALE GENOMIC DNA]</scope>
    <source>
        <strain evidence="1">180601</strain>
        <tissue evidence="1">Whole Body</tissue>
    </source>
</reference>